<evidence type="ECO:0000313" key="4">
    <source>
        <dbReference type="Proteomes" id="UP000000598"/>
    </source>
</evidence>
<feature type="domain" description="GAF" evidence="2">
    <location>
        <begin position="60"/>
        <end position="171"/>
    </location>
</feature>
<dbReference type="Proteomes" id="UP000000598">
    <property type="component" value="Chromosome F"/>
</dbReference>
<reference evidence="3 4" key="1">
    <citation type="journal article" date="2004" name="Nature">
        <title>Genome evolution in yeasts.</title>
        <authorList>
            <consortium name="Genolevures"/>
            <person name="Dujon B."/>
            <person name="Sherman D."/>
            <person name="Fischer G."/>
            <person name="Durrens P."/>
            <person name="Casaregola S."/>
            <person name="Lafontaine I."/>
            <person name="de Montigny J."/>
            <person name="Marck C."/>
            <person name="Neuveglise C."/>
            <person name="Talla E."/>
            <person name="Goffard N."/>
            <person name="Frangeul L."/>
            <person name="Aigle M."/>
            <person name="Anthouard V."/>
            <person name="Babour A."/>
            <person name="Barbe V."/>
            <person name="Barnay S."/>
            <person name="Blanchin S."/>
            <person name="Beckerich J.M."/>
            <person name="Beyne E."/>
            <person name="Bleykasten C."/>
            <person name="Boisrame A."/>
            <person name="Boyer J."/>
            <person name="Cattolico L."/>
            <person name="Confanioleri F."/>
            <person name="de Daruvar A."/>
            <person name="Despons L."/>
            <person name="Fabre E."/>
            <person name="Fairhead C."/>
            <person name="Ferry-Dumazet H."/>
            <person name="Groppi A."/>
            <person name="Hantraye F."/>
            <person name="Hennequin C."/>
            <person name="Jauniaux N."/>
            <person name="Joyet P."/>
            <person name="Kachouri R."/>
            <person name="Kerrest A."/>
            <person name="Koszul R."/>
            <person name="Lemaire M."/>
            <person name="Lesur I."/>
            <person name="Ma L."/>
            <person name="Muller H."/>
            <person name="Nicaud J.M."/>
            <person name="Nikolski M."/>
            <person name="Oztas S."/>
            <person name="Ozier-Kalogeropoulos O."/>
            <person name="Pellenz S."/>
            <person name="Potier S."/>
            <person name="Richard G.F."/>
            <person name="Straub M.L."/>
            <person name="Suleau A."/>
            <person name="Swennene D."/>
            <person name="Tekaia F."/>
            <person name="Wesolowski-Louvel M."/>
            <person name="Westhof E."/>
            <person name="Wirth B."/>
            <person name="Zeniou-Meyer M."/>
            <person name="Zivanovic I."/>
            <person name="Bolotin-Fukuhara M."/>
            <person name="Thierry A."/>
            <person name="Bouchier C."/>
            <person name="Caudron B."/>
            <person name="Scarpelli C."/>
            <person name="Gaillardin C."/>
            <person name="Weissenbach J."/>
            <person name="Wincker P."/>
            <person name="Souciet J.L."/>
        </authorList>
    </citation>
    <scope>NUCLEOTIDE SEQUENCE [LARGE SCALE GENOMIC DNA]</scope>
    <source>
        <strain evidence="4">ATCC 8585 / CBS 2359 / DSM 70799 / NBRC 1267 / NRRL Y-1140 / WM37</strain>
    </source>
</reference>
<dbReference type="FunFam" id="3.30.450.40:FF:000048">
    <property type="entry name" value="Free methionine-R-sulfoxide reductase"/>
    <property type="match status" value="1"/>
</dbReference>
<dbReference type="Gene3D" id="3.30.450.40">
    <property type="match status" value="1"/>
</dbReference>
<evidence type="ECO:0000259" key="2">
    <source>
        <dbReference type="Pfam" id="PF01590"/>
    </source>
</evidence>
<dbReference type="PROSITE" id="PS01320">
    <property type="entry name" value="UPF0067"/>
    <property type="match status" value="1"/>
</dbReference>
<dbReference type="AlphaFoldDB" id="Q6CIH6"/>
<protein>
    <submittedName>
        <fullName evidence="3">KLLA0F26587p</fullName>
    </submittedName>
</protein>
<sequence length="176" mass="19395">MGEDGKHHADYSSFQTTDRKKALEQLLISYEALAEGQDNWVCNLANAASLIWHCYISLNVDVNWAGFYLTRRENKKELILGPFQGKVACQLIQFGKGVCGTAASSQQTQLVPDVENFPGHIACDGETKSEIVVPIVQNGETVGVIDIDCLDYNGFTKLDQEFLEKLAASVSKTCVF</sequence>
<organism evidence="3 4">
    <name type="scientific">Kluyveromyces lactis (strain ATCC 8585 / CBS 2359 / DSM 70799 / NBRC 1267 / NRRL Y-1140 / WM37)</name>
    <name type="common">Yeast</name>
    <name type="synonym">Candida sphaerica</name>
    <dbReference type="NCBI Taxonomy" id="284590"/>
    <lineage>
        <taxon>Eukaryota</taxon>
        <taxon>Fungi</taxon>
        <taxon>Dikarya</taxon>
        <taxon>Ascomycota</taxon>
        <taxon>Saccharomycotina</taxon>
        <taxon>Saccharomycetes</taxon>
        <taxon>Saccharomycetales</taxon>
        <taxon>Saccharomycetaceae</taxon>
        <taxon>Kluyveromyces</taxon>
    </lineage>
</organism>
<dbReference type="PaxDb" id="284590-Q6CIH6"/>
<gene>
    <name evidence="3" type="ORF">KLLA0_F26587g</name>
</gene>
<name>Q6CIH6_KLULA</name>
<dbReference type="GO" id="GO:0033745">
    <property type="term" value="F:L-methionine-(R)-S-oxide reductase activity"/>
    <property type="evidence" value="ECO:0007669"/>
    <property type="project" value="TreeGrafter"/>
</dbReference>
<dbReference type="RefSeq" id="XP_456263.1">
    <property type="nucleotide sequence ID" value="XM_456263.1"/>
</dbReference>
<comment type="similarity">
    <text evidence="1">Belongs to the free Met sulfoxide reductase family.</text>
</comment>
<evidence type="ECO:0000313" key="3">
    <source>
        <dbReference type="EMBL" id="CAG98971.1"/>
    </source>
</evidence>
<dbReference type="SUPFAM" id="SSF55781">
    <property type="entry name" value="GAF domain-like"/>
    <property type="match status" value="1"/>
</dbReference>
<dbReference type="PANTHER" id="PTHR21021:SF15">
    <property type="entry name" value="FREE METHIONINE-R-SULFOXIDE REDUCTASE"/>
    <property type="match status" value="1"/>
</dbReference>
<dbReference type="HOGENOM" id="CLU_077738_1_1_1"/>
<dbReference type="InParanoid" id="Q6CIH6"/>
<dbReference type="PANTHER" id="PTHR21021">
    <property type="entry name" value="GAF/PUTATIVE CYTOSKELETAL PROTEIN"/>
    <property type="match status" value="1"/>
</dbReference>
<dbReference type="InterPro" id="IPR000614">
    <property type="entry name" value="FRMsr_CS"/>
</dbReference>
<dbReference type="FunCoup" id="Q6CIH6">
    <property type="interactions" value="90"/>
</dbReference>
<proteinExistence type="inferred from homology"/>
<dbReference type="OMA" id="FQGPIAC"/>
<evidence type="ECO:0000256" key="1">
    <source>
        <dbReference type="ARBA" id="ARBA00038454"/>
    </source>
</evidence>
<dbReference type="InterPro" id="IPR003018">
    <property type="entry name" value="GAF"/>
</dbReference>
<dbReference type="GeneID" id="2894857"/>
<keyword evidence="4" id="KW-1185">Reference proteome</keyword>
<dbReference type="Pfam" id="PF01590">
    <property type="entry name" value="GAF"/>
    <property type="match status" value="1"/>
</dbReference>
<accession>Q6CIH6</accession>
<dbReference type="InterPro" id="IPR051330">
    <property type="entry name" value="Phosphatase_reg/MetRdx"/>
</dbReference>
<dbReference type="EMBL" id="CR382126">
    <property type="protein sequence ID" value="CAG98971.1"/>
    <property type="molecule type" value="Genomic_DNA"/>
</dbReference>
<dbReference type="STRING" id="284590.Q6CIH6"/>
<dbReference type="eggNOG" id="ENOG502RXXR">
    <property type="taxonomic scope" value="Eukaryota"/>
</dbReference>
<dbReference type="InterPro" id="IPR029016">
    <property type="entry name" value="GAF-like_dom_sf"/>
</dbReference>
<dbReference type="KEGG" id="kla:KLLA0_F26587g"/>
<dbReference type="GO" id="GO:0005829">
    <property type="term" value="C:cytosol"/>
    <property type="evidence" value="ECO:0007669"/>
    <property type="project" value="TreeGrafter"/>
</dbReference>